<accession>A0AAN8FIZ2</accession>
<protein>
    <submittedName>
        <fullName evidence="3">Uncharacterized protein</fullName>
    </submittedName>
</protein>
<feature type="region of interest" description="Disordered" evidence="1">
    <location>
        <begin position="44"/>
        <end position="97"/>
    </location>
</feature>
<feature type="compositionally biased region" description="Polar residues" evidence="1">
    <location>
        <begin position="547"/>
        <end position="557"/>
    </location>
</feature>
<dbReference type="AlphaFoldDB" id="A0AAN8FIZ2"/>
<organism evidence="3 4">
    <name type="scientific">Trichostrongylus colubriformis</name>
    <name type="common">Black scour worm</name>
    <dbReference type="NCBI Taxonomy" id="6319"/>
    <lineage>
        <taxon>Eukaryota</taxon>
        <taxon>Metazoa</taxon>
        <taxon>Ecdysozoa</taxon>
        <taxon>Nematoda</taxon>
        <taxon>Chromadorea</taxon>
        <taxon>Rhabditida</taxon>
        <taxon>Rhabditina</taxon>
        <taxon>Rhabditomorpha</taxon>
        <taxon>Strongyloidea</taxon>
        <taxon>Trichostrongylidae</taxon>
        <taxon>Trichostrongylus</taxon>
    </lineage>
</organism>
<feature type="transmembrane region" description="Helical" evidence="2">
    <location>
        <begin position="367"/>
        <end position="393"/>
    </location>
</feature>
<feature type="compositionally biased region" description="Low complexity" evidence="1">
    <location>
        <begin position="480"/>
        <end position="492"/>
    </location>
</feature>
<evidence type="ECO:0000313" key="4">
    <source>
        <dbReference type="Proteomes" id="UP001331761"/>
    </source>
</evidence>
<feature type="compositionally biased region" description="Polar residues" evidence="1">
    <location>
        <begin position="65"/>
        <end position="78"/>
    </location>
</feature>
<feature type="region of interest" description="Disordered" evidence="1">
    <location>
        <begin position="480"/>
        <end position="557"/>
    </location>
</feature>
<name>A0AAN8FIZ2_TRICO</name>
<comment type="caution">
    <text evidence="3">The sequence shown here is derived from an EMBL/GenBank/DDBJ whole genome shotgun (WGS) entry which is preliminary data.</text>
</comment>
<feature type="region of interest" description="Disordered" evidence="1">
    <location>
        <begin position="147"/>
        <end position="316"/>
    </location>
</feature>
<keyword evidence="2" id="KW-1133">Transmembrane helix</keyword>
<keyword evidence="4" id="KW-1185">Reference proteome</keyword>
<feature type="compositionally biased region" description="Pro residues" evidence="1">
    <location>
        <begin position="295"/>
        <end position="307"/>
    </location>
</feature>
<proteinExistence type="predicted"/>
<feature type="compositionally biased region" description="Basic residues" evidence="1">
    <location>
        <begin position="166"/>
        <end position="241"/>
    </location>
</feature>
<sequence>MGSYIKVKVEVVVRSISLVSMRNEVLLLTLHVLPVLMTNSKNNDDNRIKGFQEHNSRSGLPTLKPPSSTKATVPQTGNSSPSSLSSFSTEKSLMSKQDRNHRALLAKPTDLEVDASLTHSGTTNMQPSPAFAGGPNVFYKLSPRSVRLPRNAPRKPNFHTKVAPTPKKKFDKHVPPKKPKKHKATRKPTIRKKKPSHQPAQHRKTKRPAKAAKPRVTKPPLKHTKPKKTKHPPKPTKHKMTKPSPKPGVKTASPKRTAPPRTKSPPKPTKAKPSAQPPSSPITKFFTRSSHFPITTPPPTTPIPVPPSASTSSESSVQFTDSLSSESMALSTTHGLDATMEGDINFDKSIRRKPQRGNKTKRKTGTLLVIILVAAGILALLVAVAAGFTAALYQRRRRKRKRSGMKREILTKRPRRMESADIYATKFAHGGPLVLDAKLRGPVQHASENQSKSQSLQSLKFDPHLNEIVDIGSNVEVVDTADGTRTTRTTTAEEPNCEKGKSVGKSLKQSSKRKKANKDRAGVTPKNASPSPDEKNAKTAKGIPRNTVKSYSLATGF</sequence>
<dbReference type="Proteomes" id="UP001331761">
    <property type="component" value="Unassembled WGS sequence"/>
</dbReference>
<keyword evidence="2" id="KW-0812">Transmembrane</keyword>
<keyword evidence="2" id="KW-0472">Membrane</keyword>
<feature type="compositionally biased region" description="Low complexity" evidence="1">
    <location>
        <begin position="79"/>
        <end position="95"/>
    </location>
</feature>
<dbReference type="EMBL" id="WIXE01008082">
    <property type="protein sequence ID" value="KAK5979702.1"/>
    <property type="molecule type" value="Genomic_DNA"/>
</dbReference>
<evidence type="ECO:0000256" key="2">
    <source>
        <dbReference type="SAM" id="Phobius"/>
    </source>
</evidence>
<reference evidence="3 4" key="1">
    <citation type="submission" date="2019-10" db="EMBL/GenBank/DDBJ databases">
        <title>Assembly and Annotation for the nematode Trichostrongylus colubriformis.</title>
        <authorList>
            <person name="Martin J."/>
        </authorList>
    </citation>
    <scope>NUCLEOTIDE SEQUENCE [LARGE SCALE GENOMIC DNA]</scope>
    <source>
        <strain evidence="3">G859</strain>
        <tissue evidence="3">Whole worm</tissue>
    </source>
</reference>
<gene>
    <name evidence="3" type="ORF">GCK32_008997</name>
</gene>
<feature type="compositionally biased region" description="Basic and acidic residues" evidence="1">
    <location>
        <begin position="44"/>
        <end position="56"/>
    </location>
</feature>
<evidence type="ECO:0000256" key="1">
    <source>
        <dbReference type="SAM" id="MobiDB-lite"/>
    </source>
</evidence>
<evidence type="ECO:0000313" key="3">
    <source>
        <dbReference type="EMBL" id="KAK5979702.1"/>
    </source>
</evidence>